<dbReference type="SMART" id="SM00490">
    <property type="entry name" value="HELICc"/>
    <property type="match status" value="1"/>
</dbReference>
<proteinExistence type="inferred from homology"/>
<dbReference type="InterPro" id="IPR026937">
    <property type="entry name" value="SBNO_Helicase_C_dom"/>
</dbReference>
<feature type="region of interest" description="Disordered" evidence="2">
    <location>
        <begin position="503"/>
        <end position="577"/>
    </location>
</feature>
<dbReference type="InterPro" id="IPR026741">
    <property type="entry name" value="SNO"/>
</dbReference>
<dbReference type="Pfam" id="PF13872">
    <property type="entry name" value="AAA_34"/>
    <property type="match status" value="1"/>
</dbReference>
<dbReference type="PROSITE" id="PS00092">
    <property type="entry name" value="N6_MTASE"/>
    <property type="match status" value="1"/>
</dbReference>
<comment type="similarity">
    <text evidence="1">Belongs to the SBNO family.</text>
</comment>
<dbReference type="InterPro" id="IPR040561">
    <property type="entry name" value="LPD38"/>
</dbReference>
<dbReference type="GO" id="GO:0006355">
    <property type="term" value="P:regulation of DNA-templated transcription"/>
    <property type="evidence" value="ECO:0007669"/>
    <property type="project" value="InterPro"/>
</dbReference>
<feature type="compositionally biased region" description="Low complexity" evidence="2">
    <location>
        <begin position="1382"/>
        <end position="1391"/>
    </location>
</feature>
<dbReference type="Pfam" id="PF18857">
    <property type="entry name" value="LPD38"/>
    <property type="match status" value="1"/>
</dbReference>
<organism evidence="4">
    <name type="scientific">uncultured Caudovirales phage</name>
    <dbReference type="NCBI Taxonomy" id="2100421"/>
    <lineage>
        <taxon>Viruses</taxon>
        <taxon>Duplodnaviria</taxon>
        <taxon>Heunggongvirae</taxon>
        <taxon>Uroviricota</taxon>
        <taxon>Caudoviricetes</taxon>
        <taxon>Peduoviridae</taxon>
        <taxon>Maltschvirus</taxon>
        <taxon>Maltschvirus maltsch</taxon>
    </lineage>
</organism>
<sequence>MPSFVFTSPEGKSYTVNGPEGSTAEQAWGVLQQQLSAAPAAPAPAPAGPPPAMDAMGNVTGVDGSVDPFAKQPEAQGLPGLKQAAEASKPSVLAMGEELSKGAASGVIGLKSMWENAGVMKDVGAMSTVQGRLSLFDKIDSGEITDNDQLRGLDSNTSVARSYLASGPEMREKLRDRMVGEIGNRKDFVNASIETINRYQKDAQKYRGRTTDLTDIEGAKDFANWLSFNVGSGAVQMAPIMLAAVTTGPAGVAALGTTMGVSEAVGNRLDAIMPKLEGMPPEQKAEAVIDYVKKTGDTNLAVGIVSGAFDSLLGPAAALAKRGLGQVVKGETRMQALKAGIKETPKQMGEEFIAGGAQEFTQQAGAYKEGEIDALMTRETAKKVLNAAAAEAAGSLGGSGITTAARVYGAKGPGPEEPSPAVGLESLVPALSPTPPGAAPMPTLEEQIRELMKTAETPKPEPVEPAAEATTKTPEPEAGAPASTGQDDESIDREAMLRELEEAMGEKPSEPKLVSPESKQDQNIVQPPAQEPTDGTQAPQAEQAKAQGQEPAAAANEDLTPETRANIQSGVASLDADDRALWADILQRKLEKKGSLTWQDVPQDLNSSVDTVAFSGIKEGIAANPQQAIDLIRGAKETQAPTAAAVKQAKAQGQEPAAAAEPVTQKGGAKRVTPVENGTVDTWYDRPTRSWVTQRLDAEGNQIGDASYDGTQEDAKRSHASMVSDAKPAPVTKPINTSSERVDASDKPQRYEYPTPFPNQPAYIQPAQNAVVDFMNGDIEKDSLLQRFVDLDLTEAQIRSVTNRIDITKGEIDSVAAMRAAKGKPATQTEASLESMFDDVLAEEAGKKEPTKTERVTEGRGAEGRTTTQAAKSAAKNTAEGFANAIDGLGKLFGQGPNEDGTTNLNSGIPVKINEETYKKAKPLFQAAVANFQQAGADIREVMRAVIRAVLDKFGKDATENMKPYIIRFVSEYQGEQVAPAADENQTTIESIRDHLLNGGSFSTIVEARKFIEGITGNKIEPGTMQAKQADEMIEAGVVMSARQMIADGRKDGLQSQTIYEQLVDLYDRQPSLNVRSSTSVANQAYSTPAPLAFVASELAGINDKTSVYEPAGGNGMLLIGANPKLVTANELNEDRFKTLQRLYPEATVTQGNALDNGPGKTFDVVIENPPFGKVGDISNIDHEIAMESLLEMDDDGRAVLLLGGVQATTEDGRRDGYRGKAKREFYYELYNKYNVVDHFTVGGDMYSKQGTTFPVDVIVIDGIGKSQRDLPAADLPQMITSYEQLKEKLNDRLVSGQDSGTSRTDGGVSETGEAGREDVDIGAGGPGGEPGTTRREPTGGGGTGVQGNEPATGGRREPAGGRTGNAQPGADDVSERGPAGGSVASASKAAGRGERVGEKRGPSDLGAVSAVSGERVGSGLKDRAGLEQETAGQVGYSPFSSANSVGTLVPRAMADAINNSLATLEAAVGSIDEYVATSLEMDPETVRELLSAEQIDALALAIRNAEAGKGFIIGDQTGVGKGRVVASMIRYALVNDKVPIFVTDKPNLYSDMIRDLDDIGMTDALGLDVAKTKVLITNNDEKIPYTLVRDVDGEVIETELTLGAPGSKAKNKASLDDILRGMRESDSLGDYKVVFTTYTQLQTIKGGQDTERRRFVKHFGAGNYMIFDESHNAGGSGETQARTKDQREKAKEGKSLATGRAAFIRELVQNAYGTFFSSATYAKKPEVMDLYSSTDMKLAVNNLNELADAIKNGGIPMQQTVANMLAQAGQYIRRERTFAGVSYDTQDTKVDKATAENMATSMRKILEFSRAKEMVVKGIQKELDKQGKKIAGGPTEKIDVQGANFGSIMHNLIDQMLLSLKVQSSVDHAIERLKAGEKVVMTVANTMGSFLKDYSNEMGLSIGDQVDLSFKDMYLRYLEKQRIIKIKPPGKNSVVIEQRLTDESLGPVLTKQFNDIKAFIESAGFGSAPISPIDYLHAELNKAGYKTEEITGRTVTVNYSSGKPILSSRSSNVSRRVKSVRAFNDGTSDVIILNQAGSTGLSLHASSKFEDRRKRHMIIIQPEKNIDTHMQMLGRVHRTGQVSEGPLDPAARKSIASRGRMLRASERRVNAAKGKGDWKSEAAAKRALERVREEVESEGGKLTGTSGTYKGLPASYGMPAYSQMMADIPAEMRPAAVLLKKMASLNANTTGSRKSAVSAEGAVDFMNDYGGQVVHEYLRDNPEVYQAIGGKKVLEISDDPSEAGEEDIRKVTGCIPILPIKQQEEIYKDLIERYNDLIQREDSLGTNKLEAKAVDLGAKTIESKPITEDKQDESNSTSVFAKAAYMERVDVKRTVKPYSKNEVREMVEENLGGKSAYEAGTEMLRGLKDRVTEYGRAQVADMQALPEPDQIKIENFKSQLQAQYNHASTVIKTFPMGTPVSIKNNNGVFIYGVVADIQSKGKTKSPVAGSDLKMTLALANGDAKSISLTFSQIGSTYTLKEEQEIQWLNPETLKGERIPLMDLFDKGATVRREKRWMVTGNILAGFAAVNNTGQIMTYTKDDGTTAQGVLMPRTFDFERQQKNAPVKLKSVDEVMAFFKKFGPKSAVNTVDAVFTISYRGGNQYMFTATGTKREGGKFFLDADLIKIVGEFVGSGSKPKSTMVYSQDEAERAIQYLLRDRGETLKALTNKDEARAAFQVPLSNIEQDYNQQLLSPIMAAEGDREELIRKFQSARQQRAAIVRKFMTGAAGLKEQAKLTELTEVADSLKAAIQETKEPRRSAKNFLADATAQWDQGNISDAVYSVIKDVYEKFPFVLESLKLSVRKGKDGSAAGQYSPLARFVYLYKGTTGVENPGTIRHELVHSLEQMMSEDATADLIEAWRKSLVKKMESDKSPRAQAFFDKLMAFYDKPTQESYEIALEALPSYDYYQYMNPSEYWAVNAEPLMARKLGSGWDRFVLAVKKLFEGTKKIFGFDNKYAVHKVFDQVMSGKQERVGHAALVNYVTSQKVLLENQNVRRNYKGGAAPLATWTSAEESKMDTWIYRIQDKHIDTKRVVQAITQEIGDIADRWDPYLKETLYHSRTADQTKRFLKDEFQPLMKDMAERKVVLQDFETYLHMRNAQAYNEMIASRNPEMPDGGSGIDTADAQDYLAKLTKDQKKNYEELAAGIDKIVRGTQDILVDTGMEKAETIAAWNQKLPNYVPMKRDENELDFVSSGSGMGAGFSSGGRFTKTAAGSYKTVVDIIGNIALQRERAIIRSEKARVGRALYGLAIRSPNPEFWMPINPSAIKSKKKLVQELKNMGIDPADAENIISEPKVPRFNKQTGQIEYEINPNMRGANNVLSVRVNGEDRFVFFNPGDPRAKRMIEAMKNLDAHQMSEILNGVAEATRAFAAMNTQYNPVFGAWNFVRDVMGAAVNLSSTPLAHRKAAVLAGVNLLTGAPALRAIYRDLREKGSTTPEMQKWIDLFEQFQKAGGQTGYREQFSRSKERATIVQRELGKLDRSNVRKAVDATFQWLSDYNDAMENAVRLSAFKVALDEGMSEERAASLAKNLTVNFNRKGQLTSNVNALYAFFNASVQGTARMAELLVDRTPDGRYKLSSAGKKVIVGGLLIGVAQAALLAIAGFGDDEPPDFLKDKNLILPDIFTGSGKYLVVPMPLGLNIFPNFGRIMTEFMFSGKKDAGKLGLRLLGVVMDAFNPLGTSGLAQTISPTILDPIVSYRINEDAFGRPIARESRATNPTPGYERNRETSSAFSQGLSYAINYMTGGGEYGIGKWSPTADQLDYLIGQYAGGVGREGAKLANWSADKIQGKETPPYSVPLIGKAYGETETPSAITDKFYKNVIMLAEHEGAIKRMREAKVSVSEYRRENPEVKLISTANNLENQVSKLNKTKKELLEKEQTDAVKARIKLIDEQKARMMKRFNERVKAARQ</sequence>
<feature type="region of interest" description="Disordered" evidence="2">
    <location>
        <begin position="702"/>
        <end position="748"/>
    </location>
</feature>
<dbReference type="SUPFAM" id="SSF53335">
    <property type="entry name" value="S-adenosyl-L-methionine-dependent methyltransferases"/>
    <property type="match status" value="1"/>
</dbReference>
<feature type="compositionally biased region" description="Basic and acidic residues" evidence="2">
    <location>
        <begin position="1682"/>
        <end position="1695"/>
    </location>
</feature>
<accession>A0A6J7X2T0</accession>
<dbReference type="Gene3D" id="3.40.50.150">
    <property type="entry name" value="Vaccinia Virus protein VP39"/>
    <property type="match status" value="1"/>
</dbReference>
<feature type="region of interest" description="Disordered" evidence="2">
    <location>
        <begin position="35"/>
        <end position="55"/>
    </location>
</feature>
<feature type="region of interest" description="Disordered" evidence="2">
    <location>
        <begin position="409"/>
        <end position="441"/>
    </location>
</feature>
<dbReference type="GO" id="GO:0032259">
    <property type="term" value="P:methylation"/>
    <property type="evidence" value="ECO:0007669"/>
    <property type="project" value="InterPro"/>
</dbReference>
<gene>
    <name evidence="4" type="ORF">UFOVP393_100</name>
</gene>
<dbReference type="InterPro" id="IPR002052">
    <property type="entry name" value="DNA_methylase_N6_adenine_CS"/>
</dbReference>
<feature type="region of interest" description="Disordered" evidence="2">
    <location>
        <begin position="1"/>
        <end position="21"/>
    </location>
</feature>
<name>A0A6J7X2T0_9CAUD</name>
<dbReference type="EMBL" id="LR798335">
    <property type="protein sequence ID" value="CAB5224476.1"/>
    <property type="molecule type" value="Genomic_DNA"/>
</dbReference>
<feature type="compositionally biased region" description="Low complexity" evidence="2">
    <location>
        <begin position="464"/>
        <end position="482"/>
    </location>
</feature>
<feature type="region of interest" description="Disordered" evidence="2">
    <location>
        <begin position="455"/>
        <end position="491"/>
    </location>
</feature>
<feature type="compositionally biased region" description="Basic and acidic residues" evidence="2">
    <location>
        <begin position="1392"/>
        <end position="1403"/>
    </location>
</feature>
<dbReference type="PANTHER" id="PTHR12706:SF30">
    <property type="entry name" value="PROTEIN STRAWBERRY NOTCH-RELATED"/>
    <property type="match status" value="1"/>
</dbReference>
<dbReference type="CDD" id="cd02440">
    <property type="entry name" value="AdoMet_MTases"/>
    <property type="match status" value="1"/>
</dbReference>
<evidence type="ECO:0000256" key="1">
    <source>
        <dbReference type="ARBA" id="ARBA00006992"/>
    </source>
</evidence>
<feature type="region of interest" description="Disordered" evidence="2">
    <location>
        <begin position="845"/>
        <end position="869"/>
    </location>
</feature>
<reference evidence="4" key="1">
    <citation type="submission" date="2020-05" db="EMBL/GenBank/DDBJ databases">
        <authorList>
            <person name="Chiriac C."/>
            <person name="Salcher M."/>
            <person name="Ghai R."/>
            <person name="Kavagutti S V."/>
        </authorList>
    </citation>
    <scope>NUCLEOTIDE SEQUENCE</scope>
</reference>
<feature type="domain" description="Helicase C-terminal" evidence="3">
    <location>
        <begin position="1975"/>
        <end position="2081"/>
    </location>
</feature>
<dbReference type="InterPro" id="IPR027417">
    <property type="entry name" value="P-loop_NTPase"/>
</dbReference>
<dbReference type="Gene3D" id="3.40.50.300">
    <property type="entry name" value="P-loop containing nucleotide triphosphate hydrolases"/>
    <property type="match status" value="2"/>
</dbReference>
<dbReference type="GO" id="GO:0003676">
    <property type="term" value="F:nucleic acid binding"/>
    <property type="evidence" value="ECO:0007669"/>
    <property type="project" value="InterPro"/>
</dbReference>
<feature type="compositionally biased region" description="Low complexity" evidence="2">
    <location>
        <begin position="537"/>
        <end position="555"/>
    </location>
</feature>
<dbReference type="GO" id="GO:0008168">
    <property type="term" value="F:methyltransferase activity"/>
    <property type="evidence" value="ECO:0007669"/>
    <property type="project" value="InterPro"/>
</dbReference>
<evidence type="ECO:0000256" key="2">
    <source>
        <dbReference type="SAM" id="MobiDB-lite"/>
    </source>
</evidence>
<feature type="region of interest" description="Disordered" evidence="2">
    <location>
        <begin position="1671"/>
        <end position="1695"/>
    </location>
</feature>
<dbReference type="InterPro" id="IPR029063">
    <property type="entry name" value="SAM-dependent_MTases_sf"/>
</dbReference>
<evidence type="ECO:0000313" key="4">
    <source>
        <dbReference type="EMBL" id="CAB5224476.1"/>
    </source>
</evidence>
<feature type="compositionally biased region" description="Basic and acidic residues" evidence="2">
    <location>
        <begin position="845"/>
        <end position="863"/>
    </location>
</feature>
<protein>
    <submittedName>
        <fullName evidence="4">AdoMet_MTases domain containing protein</fullName>
    </submittedName>
</protein>
<feature type="compositionally biased region" description="Low complexity" evidence="2">
    <location>
        <begin position="652"/>
        <end position="662"/>
    </location>
</feature>
<dbReference type="PANTHER" id="PTHR12706">
    <property type="entry name" value="STRAWBERRY NOTCH-RELATED"/>
    <property type="match status" value="1"/>
</dbReference>
<feature type="region of interest" description="Disordered" evidence="2">
    <location>
        <begin position="1293"/>
        <end position="1421"/>
    </location>
</feature>
<evidence type="ECO:0000259" key="3">
    <source>
        <dbReference type="SMART" id="SM00490"/>
    </source>
</evidence>
<dbReference type="InterPro" id="IPR001650">
    <property type="entry name" value="Helicase_C-like"/>
</dbReference>
<feature type="compositionally biased region" description="Pro residues" evidence="2">
    <location>
        <begin position="41"/>
        <end position="52"/>
    </location>
</feature>
<dbReference type="InterPro" id="IPR039187">
    <property type="entry name" value="SNO_AAA"/>
</dbReference>
<feature type="region of interest" description="Disordered" evidence="2">
    <location>
        <begin position="652"/>
        <end position="673"/>
    </location>
</feature>
<dbReference type="SUPFAM" id="SSF52540">
    <property type="entry name" value="P-loop containing nucleoside triphosphate hydrolases"/>
    <property type="match status" value="2"/>
</dbReference>
<dbReference type="Pfam" id="PF13871">
    <property type="entry name" value="Helicase_C_4"/>
    <property type="match status" value="1"/>
</dbReference>